<proteinExistence type="inferred from homology"/>
<dbReference type="PANTHER" id="PTHR48094">
    <property type="entry name" value="PROTEIN/NUCLEIC ACID DEGLYCASE DJ-1-RELATED"/>
    <property type="match status" value="1"/>
</dbReference>
<dbReference type="GO" id="GO:0008233">
    <property type="term" value="F:peptidase activity"/>
    <property type="evidence" value="ECO:0007669"/>
    <property type="project" value="UniProtKB-KW"/>
</dbReference>
<dbReference type="GO" id="GO:0006508">
    <property type="term" value="P:proteolysis"/>
    <property type="evidence" value="ECO:0007669"/>
    <property type="project" value="UniProtKB-KW"/>
</dbReference>
<dbReference type="InterPro" id="IPR011008">
    <property type="entry name" value="Dimeric_a/b-barrel"/>
</dbReference>
<dbReference type="SUPFAM" id="SSF52317">
    <property type="entry name" value="Class I glutamine amidotransferase-like"/>
    <property type="match status" value="1"/>
</dbReference>
<dbReference type="Pfam" id="PF01965">
    <property type="entry name" value="DJ-1_PfpI"/>
    <property type="match status" value="1"/>
</dbReference>
<dbReference type="InterPro" id="IPR002818">
    <property type="entry name" value="DJ-1/PfpI"/>
</dbReference>
<dbReference type="PANTHER" id="PTHR48094:SF11">
    <property type="entry name" value="GLUTATHIONE-INDEPENDENT GLYOXALASE HSP31-RELATED"/>
    <property type="match status" value="1"/>
</dbReference>
<feature type="domain" description="DJ-1/PfpI" evidence="4">
    <location>
        <begin position="81"/>
        <end position="222"/>
    </location>
</feature>
<dbReference type="Proteomes" id="UP001549036">
    <property type="component" value="Unassembled WGS sequence"/>
</dbReference>
<dbReference type="Gene3D" id="3.30.70.100">
    <property type="match status" value="1"/>
</dbReference>
<dbReference type="GO" id="GO:0004497">
    <property type="term" value="F:monooxygenase activity"/>
    <property type="evidence" value="ECO:0007669"/>
    <property type="project" value="UniProtKB-KW"/>
</dbReference>
<dbReference type="InterPro" id="IPR001969">
    <property type="entry name" value="Aspartic_peptidase_AS"/>
</dbReference>
<keyword evidence="1" id="KW-0346">Stress response</keyword>
<comment type="similarity">
    <text evidence="3">Belongs to the peptidase C56 family. HSP31-like subfamily.</text>
</comment>
<evidence type="ECO:0000256" key="2">
    <source>
        <dbReference type="ARBA" id="ARBA00023239"/>
    </source>
</evidence>
<keyword evidence="5" id="KW-0560">Oxidoreductase</keyword>
<dbReference type="EMBL" id="JBEPLM010000010">
    <property type="protein sequence ID" value="MET3595565.1"/>
    <property type="molecule type" value="Genomic_DNA"/>
</dbReference>
<evidence type="ECO:0000256" key="3">
    <source>
        <dbReference type="ARBA" id="ARBA00038493"/>
    </source>
</evidence>
<dbReference type="PROSITE" id="PS00141">
    <property type="entry name" value="ASP_PROTEASE"/>
    <property type="match status" value="1"/>
</dbReference>
<organism evidence="5 6">
    <name type="scientific">Mesorhizobium shonense</name>
    <dbReference type="NCBI Taxonomy" id="1209948"/>
    <lineage>
        <taxon>Bacteria</taxon>
        <taxon>Pseudomonadati</taxon>
        <taxon>Pseudomonadota</taxon>
        <taxon>Alphaproteobacteria</taxon>
        <taxon>Hyphomicrobiales</taxon>
        <taxon>Phyllobacteriaceae</taxon>
        <taxon>Mesorhizobium</taxon>
    </lineage>
</organism>
<evidence type="ECO:0000256" key="1">
    <source>
        <dbReference type="ARBA" id="ARBA00023016"/>
    </source>
</evidence>
<dbReference type="SUPFAM" id="SSF54909">
    <property type="entry name" value="Dimeric alpha+beta barrel"/>
    <property type="match status" value="1"/>
</dbReference>
<protein>
    <submittedName>
        <fullName evidence="5">Intracellular protease/amidase/quinol monooxygenase YgiN</fullName>
    </submittedName>
</protein>
<evidence type="ECO:0000313" key="5">
    <source>
        <dbReference type="EMBL" id="MET3595565.1"/>
    </source>
</evidence>
<keyword evidence="5" id="KW-0645">Protease</keyword>
<comment type="caution">
    <text evidence="5">The sequence shown here is derived from an EMBL/GenBank/DDBJ whole genome shotgun (WGS) entry which is preliminary data.</text>
</comment>
<evidence type="ECO:0000259" key="4">
    <source>
        <dbReference type="Pfam" id="PF01965"/>
    </source>
</evidence>
<dbReference type="InterPro" id="IPR050325">
    <property type="entry name" value="Prot/Nucl_acid_deglycase"/>
</dbReference>
<accession>A0ABV2HY55</accession>
<evidence type="ECO:0000313" key="6">
    <source>
        <dbReference type="Proteomes" id="UP001549036"/>
    </source>
</evidence>
<name>A0ABV2HY55_9HYPH</name>
<dbReference type="InterPro" id="IPR029062">
    <property type="entry name" value="Class_I_gatase-like"/>
</dbReference>
<dbReference type="CDD" id="cd03141">
    <property type="entry name" value="GATase1_Hsp31_like"/>
    <property type="match status" value="1"/>
</dbReference>
<keyword evidence="2" id="KW-0456">Lyase</keyword>
<keyword evidence="6" id="KW-1185">Reference proteome</keyword>
<reference evidence="5 6" key="1">
    <citation type="submission" date="2024-06" db="EMBL/GenBank/DDBJ databases">
        <title>Genomic Encyclopedia of Type Strains, Phase IV (KMG-IV): sequencing the most valuable type-strain genomes for metagenomic binning, comparative biology and taxonomic classification.</title>
        <authorList>
            <person name="Goeker M."/>
        </authorList>
    </citation>
    <scope>NUCLEOTIDE SEQUENCE [LARGE SCALE GENOMIC DNA]</scope>
    <source>
        <strain evidence="5 6">DSM 29846</strain>
    </source>
</reference>
<keyword evidence="5" id="KW-0378">Hydrolase</keyword>
<sequence length="337" mass="36512">MPKILIVTTSHDQLGGTGRQTGLWLEELATPYYALLDSGADIIVASIKGGEVPFDARSIKADGNNPPPVQRFLSDDHAMACVRSTPSIDKVRASDYDAIFLPGGHAAMWDLPGNAALANALGQAFDEGRVVAAVCHGAAGLISAKRADGSPIVRDRRVSGFTDAEEEAEGLTEIVPFLLETRLRELGARFEKTSNFRPFAVQDGNLITGQNPMSSAKVAELVLQAVTSASDRPPAFATPTDARPMFITMRLSAKDADAFKRHLLSVIPVTRLAPGCRYSHSYQGTSTANALLLVQGWDSIEQQHAYVAWRTRRGDFVRFRALLDKDPEVESFTLFDA</sequence>
<dbReference type="Gene3D" id="3.40.50.880">
    <property type="match status" value="1"/>
</dbReference>
<keyword evidence="5" id="KW-0503">Monooxygenase</keyword>
<dbReference type="RefSeq" id="WP_292373305.1">
    <property type="nucleotide sequence ID" value="NZ_JBEPLM010000010.1"/>
</dbReference>
<gene>
    <name evidence="5" type="ORF">ABID26_004977</name>
</gene>